<dbReference type="AlphaFoldDB" id="A0A2H0RLC9"/>
<dbReference type="InterPro" id="IPR019815">
    <property type="entry name" value="Translation_initiation_fac_3_C"/>
</dbReference>
<dbReference type="Gene3D" id="3.10.20.80">
    <property type="entry name" value="Translation initiation factor 3 (IF-3), N-terminal domain"/>
    <property type="match status" value="1"/>
</dbReference>
<feature type="domain" description="Translation initiation factor 3 C-terminal" evidence="5">
    <location>
        <begin position="99"/>
        <end position="172"/>
    </location>
</feature>
<evidence type="ECO:0000259" key="6">
    <source>
        <dbReference type="Pfam" id="PF05198"/>
    </source>
</evidence>
<dbReference type="InterPro" id="IPR036787">
    <property type="entry name" value="T_IF-3_N_sf"/>
</dbReference>
<organism evidence="7 8">
    <name type="scientific">Candidatus Uhrbacteria bacterium CG10_big_fil_rev_8_21_14_0_10_50_16</name>
    <dbReference type="NCBI Taxonomy" id="1975039"/>
    <lineage>
        <taxon>Bacteria</taxon>
        <taxon>Candidatus Uhriibacteriota</taxon>
    </lineage>
</organism>
<dbReference type="PANTHER" id="PTHR10938:SF0">
    <property type="entry name" value="TRANSLATION INITIATION FACTOR IF-3, MITOCHONDRIAL"/>
    <property type="match status" value="1"/>
</dbReference>
<evidence type="ECO:0000313" key="7">
    <source>
        <dbReference type="EMBL" id="PIR47352.1"/>
    </source>
</evidence>
<keyword evidence="3" id="KW-0648">Protein biosynthesis</keyword>
<dbReference type="Pfam" id="PF00707">
    <property type="entry name" value="IF3_C"/>
    <property type="match status" value="1"/>
</dbReference>
<protein>
    <recommendedName>
        <fullName evidence="4">Translation initiation factor IF-3</fullName>
    </recommendedName>
</protein>
<dbReference type="Pfam" id="PF05198">
    <property type="entry name" value="IF3_N"/>
    <property type="match status" value="1"/>
</dbReference>
<dbReference type="GO" id="GO:0003743">
    <property type="term" value="F:translation initiation factor activity"/>
    <property type="evidence" value="ECO:0007669"/>
    <property type="project" value="UniProtKB-UniRule"/>
</dbReference>
<keyword evidence="2 7" id="KW-0396">Initiation factor</keyword>
<dbReference type="Proteomes" id="UP000230084">
    <property type="component" value="Unassembled WGS sequence"/>
</dbReference>
<dbReference type="EMBL" id="PCYM01000008">
    <property type="protein sequence ID" value="PIR47352.1"/>
    <property type="molecule type" value="Genomic_DNA"/>
</dbReference>
<proteinExistence type="inferred from homology"/>
<sequence>MRIHRRRKRGQEAKKAVVPEYQANEQIQADQLFLISDQGEQIGLIDRSEAQRLAEEREVDLVIVSPKANPPVARLMNYGQFRYQKEKEARKQKAQSKQTEVKAVRLTARIGQHDLDVRMKRALEFLKRGDKLKLEMVLRGREKAYVDRGKEIMEQFIAQITSVHLLELQTIQEFKNTNGRLTIIVGLK</sequence>
<evidence type="ECO:0000313" key="8">
    <source>
        <dbReference type="Proteomes" id="UP000230084"/>
    </source>
</evidence>
<evidence type="ECO:0000256" key="4">
    <source>
        <dbReference type="NCBIfam" id="TIGR00168"/>
    </source>
</evidence>
<dbReference type="InterPro" id="IPR036788">
    <property type="entry name" value="T_IF-3_C_sf"/>
</dbReference>
<comment type="similarity">
    <text evidence="1">Belongs to the IF-3 family.</text>
</comment>
<gene>
    <name evidence="7" type="ORF">COV06_03975</name>
</gene>
<reference evidence="7 8" key="1">
    <citation type="submission" date="2017-09" db="EMBL/GenBank/DDBJ databases">
        <title>Depth-based differentiation of microbial function through sediment-hosted aquifers and enrichment of novel symbionts in the deep terrestrial subsurface.</title>
        <authorList>
            <person name="Probst A.J."/>
            <person name="Ladd B."/>
            <person name="Jarett J.K."/>
            <person name="Geller-Mcgrath D.E."/>
            <person name="Sieber C.M."/>
            <person name="Emerson J.B."/>
            <person name="Anantharaman K."/>
            <person name="Thomas B.C."/>
            <person name="Malmstrom R."/>
            <person name="Stieglmeier M."/>
            <person name="Klingl A."/>
            <person name="Woyke T."/>
            <person name="Ryan C.M."/>
            <person name="Banfield J.F."/>
        </authorList>
    </citation>
    <scope>NUCLEOTIDE SEQUENCE [LARGE SCALE GENOMIC DNA]</scope>
    <source>
        <strain evidence="7">CG10_big_fil_rev_8_21_14_0_10_50_16</strain>
    </source>
</reference>
<dbReference type="InterPro" id="IPR019814">
    <property type="entry name" value="Translation_initiation_fac_3_N"/>
</dbReference>
<dbReference type="NCBIfam" id="TIGR00168">
    <property type="entry name" value="infC"/>
    <property type="match status" value="1"/>
</dbReference>
<dbReference type="GO" id="GO:0032790">
    <property type="term" value="P:ribosome disassembly"/>
    <property type="evidence" value="ECO:0007669"/>
    <property type="project" value="TreeGrafter"/>
</dbReference>
<dbReference type="InterPro" id="IPR001288">
    <property type="entry name" value="Translation_initiation_fac_3"/>
</dbReference>
<accession>A0A2H0RLC9</accession>
<name>A0A2H0RLC9_9BACT</name>
<dbReference type="Gene3D" id="3.30.110.10">
    <property type="entry name" value="Translation initiation factor 3 (IF-3), C-terminal domain"/>
    <property type="match status" value="1"/>
</dbReference>
<evidence type="ECO:0000256" key="2">
    <source>
        <dbReference type="ARBA" id="ARBA00022540"/>
    </source>
</evidence>
<dbReference type="PANTHER" id="PTHR10938">
    <property type="entry name" value="TRANSLATION INITIATION FACTOR IF-3"/>
    <property type="match status" value="1"/>
</dbReference>
<dbReference type="GO" id="GO:0043022">
    <property type="term" value="F:ribosome binding"/>
    <property type="evidence" value="ECO:0007669"/>
    <property type="project" value="TreeGrafter"/>
</dbReference>
<evidence type="ECO:0000256" key="1">
    <source>
        <dbReference type="ARBA" id="ARBA00005439"/>
    </source>
</evidence>
<dbReference type="SUPFAM" id="SSF55200">
    <property type="entry name" value="Translation initiation factor IF3, C-terminal domain"/>
    <property type="match status" value="1"/>
</dbReference>
<evidence type="ECO:0000256" key="3">
    <source>
        <dbReference type="ARBA" id="ARBA00022917"/>
    </source>
</evidence>
<evidence type="ECO:0000259" key="5">
    <source>
        <dbReference type="Pfam" id="PF00707"/>
    </source>
</evidence>
<dbReference type="SUPFAM" id="SSF54364">
    <property type="entry name" value="Translation initiation factor IF3, N-terminal domain"/>
    <property type="match status" value="1"/>
</dbReference>
<comment type="caution">
    <text evidence="7">The sequence shown here is derived from an EMBL/GenBank/DDBJ whole genome shotgun (WGS) entry which is preliminary data.</text>
</comment>
<dbReference type="GO" id="GO:0005737">
    <property type="term" value="C:cytoplasm"/>
    <property type="evidence" value="ECO:0007669"/>
    <property type="project" value="UniProtKB-ARBA"/>
</dbReference>
<feature type="domain" description="Translation initiation factor 3 N-terminal" evidence="6">
    <location>
        <begin position="24"/>
        <end position="92"/>
    </location>
</feature>